<dbReference type="Proteomes" id="UP001281147">
    <property type="component" value="Unassembled WGS sequence"/>
</dbReference>
<proteinExistence type="predicted"/>
<dbReference type="EMBL" id="JAUTXU010000036">
    <property type="protein sequence ID" value="KAK3717618.1"/>
    <property type="molecule type" value="Genomic_DNA"/>
</dbReference>
<name>A0ACC3NJ73_9PEZI</name>
<evidence type="ECO:0000313" key="1">
    <source>
        <dbReference type="EMBL" id="KAK3717618.1"/>
    </source>
</evidence>
<sequence length="323" mass="34308">MSITQLSIDGRGASLTQTAAIPLTTIFTPPFDCTAPEAYDRTEWAGNQWAFQLDSGVNTPSCYPSSYSEYQSNERRLWYSPGVCPHSYEYVATSIQSAEDAGPATTLAICCPPGVHDGPNGDFWSCAQVLTSVATDLTFSNDAFSSSTRLPTTTVYANPISVAWQEKDLSLFIPASAPLLALSRAGVTFAPESSTPQSTPSPSTSSSPATSVPSAETAQPKSGLSSGAAAGIGVGATVAVICAAAGLWWLLRNYKFSRRRHQDQLQFLFEGGQDQKSYLPSGHAMAEAPDTGRPYEADHSNVRAELEGGWHAPEADKGIRSPI</sequence>
<comment type="caution">
    <text evidence="1">The sequence shown here is derived from an EMBL/GenBank/DDBJ whole genome shotgun (WGS) entry which is preliminary data.</text>
</comment>
<organism evidence="1 2">
    <name type="scientific">Vermiconidia calcicola</name>
    <dbReference type="NCBI Taxonomy" id="1690605"/>
    <lineage>
        <taxon>Eukaryota</taxon>
        <taxon>Fungi</taxon>
        <taxon>Dikarya</taxon>
        <taxon>Ascomycota</taxon>
        <taxon>Pezizomycotina</taxon>
        <taxon>Dothideomycetes</taxon>
        <taxon>Dothideomycetidae</taxon>
        <taxon>Mycosphaerellales</taxon>
        <taxon>Extremaceae</taxon>
        <taxon>Vermiconidia</taxon>
    </lineage>
</organism>
<protein>
    <submittedName>
        <fullName evidence="1">Uncharacterized protein</fullName>
    </submittedName>
</protein>
<keyword evidence="2" id="KW-1185">Reference proteome</keyword>
<accession>A0ACC3NJ73</accession>
<evidence type="ECO:0000313" key="2">
    <source>
        <dbReference type="Proteomes" id="UP001281147"/>
    </source>
</evidence>
<gene>
    <name evidence="1" type="ORF">LTR37_005685</name>
</gene>
<reference evidence="1" key="1">
    <citation type="submission" date="2023-07" db="EMBL/GenBank/DDBJ databases">
        <title>Black Yeasts Isolated from many extreme environments.</title>
        <authorList>
            <person name="Coleine C."/>
            <person name="Stajich J.E."/>
            <person name="Selbmann L."/>
        </authorList>
    </citation>
    <scope>NUCLEOTIDE SEQUENCE</scope>
    <source>
        <strain evidence="1">CCFEE 5714</strain>
    </source>
</reference>